<protein>
    <submittedName>
        <fullName evidence="2">Methionyl-tRNA formyltransferase</fullName>
    </submittedName>
</protein>
<proteinExistence type="predicted"/>
<accession>A0A292YJC6</accession>
<sequence length="149" mass="16705">MKSSVTNEVHALYQQLLDGWNNRNARAMAELFTDDGESIGFDGSQSIGRDEIFSHLNPIFEHHPTAKFVSKVKSVRFLGSDAAILRAIAGMVPPGQSDINPKVNTHHTLVAVKTEGNWRIQLFQNTPAQFHGRPELVDQMTEELRQLLK</sequence>
<dbReference type="OrthoDB" id="9803476at2"/>
<dbReference type="AlphaFoldDB" id="A0A292YJC6"/>
<feature type="domain" description="DUF4440" evidence="1">
    <location>
        <begin position="9"/>
        <end position="120"/>
    </location>
</feature>
<dbReference type="Proteomes" id="UP000217785">
    <property type="component" value="Unassembled WGS sequence"/>
</dbReference>
<gene>
    <name evidence="2" type="ORF">EFBL_0207</name>
</gene>
<dbReference type="Pfam" id="PF14534">
    <property type="entry name" value="DUF4440"/>
    <property type="match status" value="1"/>
</dbReference>
<dbReference type="RefSeq" id="WP_096180295.1">
    <property type="nucleotide sequence ID" value="NZ_BDUF01000004.1"/>
</dbReference>
<dbReference type="InterPro" id="IPR027843">
    <property type="entry name" value="DUF4440"/>
</dbReference>
<dbReference type="NCBIfam" id="TIGR02246">
    <property type="entry name" value="SgcJ/EcaC family oxidoreductase"/>
    <property type="match status" value="1"/>
</dbReference>
<evidence type="ECO:0000313" key="2">
    <source>
        <dbReference type="EMBL" id="GAX88595.1"/>
    </source>
</evidence>
<dbReference type="EMBL" id="BDUF01000004">
    <property type="protein sequence ID" value="GAX88595.1"/>
    <property type="molecule type" value="Genomic_DNA"/>
</dbReference>
<dbReference type="SUPFAM" id="SSF54427">
    <property type="entry name" value="NTF2-like"/>
    <property type="match status" value="1"/>
</dbReference>
<keyword evidence="3" id="KW-1185">Reference proteome</keyword>
<dbReference type="Gene3D" id="3.10.450.50">
    <property type="match status" value="1"/>
</dbReference>
<dbReference type="InterPro" id="IPR032710">
    <property type="entry name" value="NTF2-like_dom_sf"/>
</dbReference>
<dbReference type="GO" id="GO:0016740">
    <property type="term" value="F:transferase activity"/>
    <property type="evidence" value="ECO:0007669"/>
    <property type="project" value="UniProtKB-KW"/>
</dbReference>
<dbReference type="InterPro" id="IPR011944">
    <property type="entry name" value="Steroid_delta5-4_isomerase"/>
</dbReference>
<evidence type="ECO:0000313" key="3">
    <source>
        <dbReference type="Proteomes" id="UP000217785"/>
    </source>
</evidence>
<evidence type="ECO:0000259" key="1">
    <source>
        <dbReference type="Pfam" id="PF14534"/>
    </source>
</evidence>
<reference evidence="3" key="1">
    <citation type="submission" date="2017-07" db="EMBL/GenBank/DDBJ databases">
        <title>Draft genome sequence of Effusibacillus lacus strain skLN1.</title>
        <authorList>
            <person name="Watanabe M."/>
            <person name="Kojima H."/>
            <person name="Fukui M."/>
        </authorList>
    </citation>
    <scope>NUCLEOTIDE SEQUENCE [LARGE SCALE GENOMIC DNA]</scope>
    <source>
        <strain evidence="3">skLN1</strain>
    </source>
</reference>
<name>A0A292YJC6_9BACL</name>
<organism evidence="2 3">
    <name type="scientific">Effusibacillus lacus</name>
    <dbReference type="NCBI Taxonomy" id="1348429"/>
    <lineage>
        <taxon>Bacteria</taxon>
        <taxon>Bacillati</taxon>
        <taxon>Bacillota</taxon>
        <taxon>Bacilli</taxon>
        <taxon>Bacillales</taxon>
        <taxon>Alicyclobacillaceae</taxon>
        <taxon>Effusibacillus</taxon>
    </lineage>
</organism>
<comment type="caution">
    <text evidence="2">The sequence shown here is derived from an EMBL/GenBank/DDBJ whole genome shotgun (WGS) entry which is preliminary data.</text>
</comment>
<keyword evidence="2" id="KW-0808">Transferase</keyword>